<keyword evidence="3 5" id="KW-0238">DNA-binding</keyword>
<dbReference type="InterPro" id="IPR036388">
    <property type="entry name" value="WH-like_DNA-bd_sf"/>
</dbReference>
<dbReference type="InterPro" id="IPR001867">
    <property type="entry name" value="OmpR/PhoB-type_DNA-bd"/>
</dbReference>
<dbReference type="SUPFAM" id="SSF48452">
    <property type="entry name" value="TPR-like"/>
    <property type="match status" value="1"/>
</dbReference>
<dbReference type="SUPFAM" id="SSF46894">
    <property type="entry name" value="C-terminal effector domain of the bipartite response regulators"/>
    <property type="match status" value="1"/>
</dbReference>
<dbReference type="Gene3D" id="1.10.10.10">
    <property type="entry name" value="Winged helix-like DNA-binding domain superfamily/Winged helix DNA-binding domain"/>
    <property type="match status" value="1"/>
</dbReference>
<accession>A0ABU0ZK42</accession>
<evidence type="ECO:0000256" key="1">
    <source>
        <dbReference type="ARBA" id="ARBA00005820"/>
    </source>
</evidence>
<comment type="caution">
    <text evidence="7">The sequence shown here is derived from an EMBL/GenBank/DDBJ whole genome shotgun (WGS) entry which is preliminary data.</text>
</comment>
<dbReference type="InterPro" id="IPR051677">
    <property type="entry name" value="AfsR-DnrI-RedD_regulator"/>
</dbReference>
<reference evidence="7 8" key="1">
    <citation type="submission" date="2023-08" db="EMBL/GenBank/DDBJ databases">
        <title>Phytohabitans sansha sp. nov., isolated from marine sediment.</title>
        <authorList>
            <person name="Zhao Y."/>
            <person name="Yi K."/>
        </authorList>
    </citation>
    <scope>NUCLEOTIDE SEQUENCE [LARGE SCALE GENOMIC DNA]</scope>
    <source>
        <strain evidence="7 8">ZYX-F-186</strain>
    </source>
</reference>
<organism evidence="7 8">
    <name type="scientific">Phytohabitans maris</name>
    <dbReference type="NCBI Taxonomy" id="3071409"/>
    <lineage>
        <taxon>Bacteria</taxon>
        <taxon>Bacillati</taxon>
        <taxon>Actinomycetota</taxon>
        <taxon>Actinomycetes</taxon>
        <taxon>Micromonosporales</taxon>
        <taxon>Micromonosporaceae</taxon>
    </lineage>
</organism>
<dbReference type="EMBL" id="JAVHUY010000022">
    <property type="protein sequence ID" value="MDQ7907405.1"/>
    <property type="molecule type" value="Genomic_DNA"/>
</dbReference>
<keyword evidence="2" id="KW-0805">Transcription regulation</keyword>
<evidence type="ECO:0000256" key="2">
    <source>
        <dbReference type="ARBA" id="ARBA00023015"/>
    </source>
</evidence>
<feature type="domain" description="OmpR/PhoB-type" evidence="6">
    <location>
        <begin position="1"/>
        <end position="96"/>
    </location>
</feature>
<dbReference type="CDD" id="cd15831">
    <property type="entry name" value="BTAD"/>
    <property type="match status" value="1"/>
</dbReference>
<name>A0ABU0ZK42_9ACTN</name>
<dbReference type="Gene3D" id="1.25.40.10">
    <property type="entry name" value="Tetratricopeptide repeat domain"/>
    <property type="match status" value="1"/>
</dbReference>
<evidence type="ECO:0000259" key="6">
    <source>
        <dbReference type="PROSITE" id="PS51755"/>
    </source>
</evidence>
<evidence type="ECO:0000256" key="3">
    <source>
        <dbReference type="ARBA" id="ARBA00023125"/>
    </source>
</evidence>
<evidence type="ECO:0000256" key="4">
    <source>
        <dbReference type="ARBA" id="ARBA00023163"/>
    </source>
</evidence>
<dbReference type="SMART" id="SM01043">
    <property type="entry name" value="BTAD"/>
    <property type="match status" value="1"/>
</dbReference>
<dbReference type="InterPro" id="IPR016032">
    <property type="entry name" value="Sig_transdc_resp-reg_C-effctor"/>
</dbReference>
<dbReference type="RefSeq" id="WP_308714683.1">
    <property type="nucleotide sequence ID" value="NZ_JAVHUY010000022.1"/>
</dbReference>
<sequence>MNFNVLGTFEVVHNGVVSSPTAPKVCQVLALLLLADQPVPRESLIEELWVDRPPRSAVTTCQTYIYQIRKYLAEMGAPRDGMDVLSTHPSGYVLRARRPDVDARRFEDLVEGARAVAAEDPVGAARMVRRALRTWRGAPLSNLILGPLLRVHVSHLEEQYLRAWEICIELEMRMGRHRELIGELKTLAAMHPFKEWFHGQLMLALHRSGRRVEALNVYQKLHRILREELGLGPSLEIRQLHQQILSGVEEQTAGQVQLQGLRGA</sequence>
<comment type="similarity">
    <text evidence="1">Belongs to the AfsR/DnrI/RedD regulatory family.</text>
</comment>
<evidence type="ECO:0000256" key="5">
    <source>
        <dbReference type="PROSITE-ProRule" id="PRU01091"/>
    </source>
</evidence>
<gene>
    <name evidence="7" type="ORF">RB614_23080</name>
</gene>
<keyword evidence="4" id="KW-0804">Transcription</keyword>
<dbReference type="Proteomes" id="UP001230908">
    <property type="component" value="Unassembled WGS sequence"/>
</dbReference>
<dbReference type="PANTHER" id="PTHR35807">
    <property type="entry name" value="TRANSCRIPTIONAL REGULATOR REDD-RELATED"/>
    <property type="match status" value="1"/>
</dbReference>
<feature type="DNA-binding region" description="OmpR/PhoB-type" evidence="5">
    <location>
        <begin position="1"/>
        <end position="96"/>
    </location>
</feature>
<protein>
    <submittedName>
        <fullName evidence="7">AfsR/SARP family transcriptional regulator</fullName>
    </submittedName>
</protein>
<evidence type="ECO:0000313" key="8">
    <source>
        <dbReference type="Proteomes" id="UP001230908"/>
    </source>
</evidence>
<dbReference type="Pfam" id="PF03704">
    <property type="entry name" value="BTAD"/>
    <property type="match status" value="1"/>
</dbReference>
<evidence type="ECO:0000313" key="7">
    <source>
        <dbReference type="EMBL" id="MDQ7907405.1"/>
    </source>
</evidence>
<proteinExistence type="inferred from homology"/>
<dbReference type="InterPro" id="IPR005158">
    <property type="entry name" value="BTAD"/>
</dbReference>
<keyword evidence="8" id="KW-1185">Reference proteome</keyword>
<dbReference type="PANTHER" id="PTHR35807:SF1">
    <property type="entry name" value="TRANSCRIPTIONAL REGULATOR REDD"/>
    <property type="match status" value="1"/>
</dbReference>
<dbReference type="PROSITE" id="PS51755">
    <property type="entry name" value="OMPR_PHOB"/>
    <property type="match status" value="1"/>
</dbReference>
<dbReference type="InterPro" id="IPR011990">
    <property type="entry name" value="TPR-like_helical_dom_sf"/>
</dbReference>